<accession>A0A939EM94</accession>
<dbReference type="InterPro" id="IPR008278">
    <property type="entry name" value="4-PPantetheinyl_Trfase_dom"/>
</dbReference>
<evidence type="ECO:0000256" key="2">
    <source>
        <dbReference type="ARBA" id="ARBA00022679"/>
    </source>
</evidence>
<dbReference type="GO" id="GO:0005829">
    <property type="term" value="C:cytosol"/>
    <property type="evidence" value="ECO:0007669"/>
    <property type="project" value="TreeGrafter"/>
</dbReference>
<dbReference type="PANTHER" id="PTHR12215:SF10">
    <property type="entry name" value="L-AMINOADIPATE-SEMIALDEHYDE DEHYDROGENASE-PHOSPHOPANTETHEINYL TRANSFERASE"/>
    <property type="match status" value="1"/>
</dbReference>
<gene>
    <name evidence="5" type="ORF">J0X15_08770</name>
</gene>
<dbReference type="GO" id="GO:0000287">
    <property type="term" value="F:magnesium ion binding"/>
    <property type="evidence" value="ECO:0007669"/>
    <property type="project" value="InterPro"/>
</dbReference>
<evidence type="ECO:0000313" key="6">
    <source>
        <dbReference type="Proteomes" id="UP000664779"/>
    </source>
</evidence>
<dbReference type="GO" id="GO:0008897">
    <property type="term" value="F:holo-[acyl-carrier-protein] synthase activity"/>
    <property type="evidence" value="ECO:0007669"/>
    <property type="project" value="InterPro"/>
</dbReference>
<comment type="similarity">
    <text evidence="1">Belongs to the P-Pant transferase superfamily. Gsp/Sfp/HetI/AcpT family.</text>
</comment>
<evidence type="ECO:0000256" key="1">
    <source>
        <dbReference type="ARBA" id="ARBA00010990"/>
    </source>
</evidence>
<dbReference type="InterPro" id="IPR037143">
    <property type="entry name" value="4-PPantetheinyl_Trfase_dom_sf"/>
</dbReference>
<proteinExistence type="inferred from homology"/>
<dbReference type="RefSeq" id="WP_206939772.1">
    <property type="nucleotide sequence ID" value="NZ_JAFLNF010000003.1"/>
</dbReference>
<reference evidence="5" key="1">
    <citation type="submission" date="2021-03" db="EMBL/GenBank/DDBJ databases">
        <title>Roseibium sp. CAU 1637 isolated from Incheon.</title>
        <authorList>
            <person name="Kim W."/>
        </authorList>
    </citation>
    <scope>NUCLEOTIDE SEQUENCE</scope>
    <source>
        <strain evidence="5">CAU 1637</strain>
    </source>
</reference>
<organism evidence="5 6">
    <name type="scientific">Roseibium limicola</name>
    <dbReference type="NCBI Taxonomy" id="2816037"/>
    <lineage>
        <taxon>Bacteria</taxon>
        <taxon>Pseudomonadati</taxon>
        <taxon>Pseudomonadota</taxon>
        <taxon>Alphaproteobacteria</taxon>
        <taxon>Hyphomicrobiales</taxon>
        <taxon>Stappiaceae</taxon>
        <taxon>Roseibium</taxon>
    </lineage>
</organism>
<dbReference type="Proteomes" id="UP000664779">
    <property type="component" value="Unassembled WGS sequence"/>
</dbReference>
<dbReference type="Gene3D" id="3.90.470.20">
    <property type="entry name" value="4'-phosphopantetheinyl transferase domain"/>
    <property type="match status" value="2"/>
</dbReference>
<dbReference type="AlphaFoldDB" id="A0A939EM94"/>
<dbReference type="PANTHER" id="PTHR12215">
    <property type="entry name" value="PHOSPHOPANTETHEINE TRANSFERASE"/>
    <property type="match status" value="1"/>
</dbReference>
<feature type="domain" description="4'-phosphopantetheinyl transferase" evidence="4">
    <location>
        <begin position="144"/>
        <end position="250"/>
    </location>
</feature>
<feature type="region of interest" description="Disordered" evidence="3">
    <location>
        <begin position="1"/>
        <end position="26"/>
    </location>
</feature>
<evidence type="ECO:0000256" key="3">
    <source>
        <dbReference type="SAM" id="MobiDB-lite"/>
    </source>
</evidence>
<name>A0A939EM94_9HYPH</name>
<sequence>MMSFAPAETDILDLSPSSGTTSTAVQPLSPQEVRVWLAPLPSPLADDASATAWQRLEDLLSEDELERSSRFQQDGARFSYIAAHALGRLMLSRATGEDPRFFRFEIGERGKPEVICAPGAARLRLNLSHTNGLVAAGLSMRRDIGVDVERLDRSPSMELVAKRVFSDAECAAIFAEKERDRLPVFLQFWTLKEAYVKAIGKGLAQPLKRISFQLGSEDKSPQVYFDGAIDPDCSWQFAQLRLTDNHILGVAVSRGEEPIAVGVRQVMLGV</sequence>
<dbReference type="Pfam" id="PF01648">
    <property type="entry name" value="ACPS"/>
    <property type="match status" value="1"/>
</dbReference>
<evidence type="ECO:0000259" key="4">
    <source>
        <dbReference type="Pfam" id="PF01648"/>
    </source>
</evidence>
<keyword evidence="6" id="KW-1185">Reference proteome</keyword>
<feature type="compositionally biased region" description="Polar residues" evidence="3">
    <location>
        <begin position="15"/>
        <end position="26"/>
    </location>
</feature>
<keyword evidence="2 5" id="KW-0808">Transferase</keyword>
<evidence type="ECO:0000313" key="5">
    <source>
        <dbReference type="EMBL" id="MBO0345310.1"/>
    </source>
</evidence>
<dbReference type="SUPFAM" id="SSF56214">
    <property type="entry name" value="4'-phosphopantetheinyl transferase"/>
    <property type="match status" value="2"/>
</dbReference>
<protein>
    <submittedName>
        <fullName evidence="5">4'-phosphopantetheinyl transferase superfamily protein</fullName>
    </submittedName>
</protein>
<dbReference type="GO" id="GO:0019878">
    <property type="term" value="P:lysine biosynthetic process via aminoadipic acid"/>
    <property type="evidence" value="ECO:0007669"/>
    <property type="project" value="TreeGrafter"/>
</dbReference>
<comment type="caution">
    <text evidence="5">The sequence shown here is derived from an EMBL/GenBank/DDBJ whole genome shotgun (WGS) entry which is preliminary data.</text>
</comment>
<dbReference type="EMBL" id="JAFLNF010000003">
    <property type="protein sequence ID" value="MBO0345310.1"/>
    <property type="molecule type" value="Genomic_DNA"/>
</dbReference>
<dbReference type="InterPro" id="IPR050559">
    <property type="entry name" value="P-Pant_transferase_sf"/>
</dbReference>